<dbReference type="GeneID" id="93711667"/>
<organism evidence="2 3">
    <name type="scientific">Priestia endophytica DSM 13796</name>
    <dbReference type="NCBI Taxonomy" id="1121089"/>
    <lineage>
        <taxon>Bacteria</taxon>
        <taxon>Bacillati</taxon>
        <taxon>Bacillota</taxon>
        <taxon>Bacilli</taxon>
        <taxon>Bacillales</taxon>
        <taxon>Bacillaceae</taxon>
        <taxon>Priestia</taxon>
    </lineage>
</organism>
<reference evidence="2 3" key="1">
    <citation type="submission" date="2016-10" db="EMBL/GenBank/DDBJ databases">
        <authorList>
            <person name="Varghese N."/>
            <person name="Submissions S."/>
        </authorList>
    </citation>
    <scope>NUCLEOTIDE SEQUENCE [LARGE SCALE GENOMIC DNA]</scope>
    <source>
        <strain evidence="2 3">DSM 13796</strain>
    </source>
</reference>
<gene>
    <name evidence="2" type="ORF">SAMN02745910_03046</name>
</gene>
<evidence type="ECO:0000313" key="3">
    <source>
        <dbReference type="Proteomes" id="UP000182762"/>
    </source>
</evidence>
<evidence type="ECO:0000313" key="2">
    <source>
        <dbReference type="EMBL" id="SFQ72643.1"/>
    </source>
</evidence>
<keyword evidence="1" id="KW-0175">Coiled coil</keyword>
<dbReference type="EMBL" id="FOXX01000007">
    <property type="protein sequence ID" value="SFQ72643.1"/>
    <property type="molecule type" value="Genomic_DNA"/>
</dbReference>
<evidence type="ECO:0000256" key="1">
    <source>
        <dbReference type="SAM" id="Coils"/>
    </source>
</evidence>
<dbReference type="RefSeq" id="WP_061803319.1">
    <property type="nucleotide sequence ID" value="NZ_FOXX01000007.1"/>
</dbReference>
<name>A0A1I6AVH1_9BACI</name>
<protein>
    <submittedName>
        <fullName evidence="2">Uncharacterized protein</fullName>
    </submittedName>
</protein>
<feature type="coiled-coil region" evidence="1">
    <location>
        <begin position="12"/>
        <end position="93"/>
    </location>
</feature>
<dbReference type="Proteomes" id="UP000182762">
    <property type="component" value="Unassembled WGS sequence"/>
</dbReference>
<proteinExistence type="predicted"/>
<comment type="caution">
    <text evidence="2">The sequence shown here is derived from an EMBL/GenBank/DDBJ whole genome shotgun (WGS) entry which is preliminary data.</text>
</comment>
<sequence length="255" mass="29298">MGKKTASSSNQSIQLQQKLIHYKSEIDRLEHTIKKYEQDLETERANVSFWKKKYIPPIHSLDDGQIEVLKKELSLLRNELSEQKMINERLQEERILSSPKTTLTTLKCYFMYSSIIPSGEEEDVTLIGNAVIKNETEDTVHAPLLCLKVSEPKCIISGKIRDSAHKEEPGLSEQNSEGWEYAVKDWKERVQKNGEYWLRPLKTHEIPPGESVTFDSFQLTLSSSLSSFILEGYAYTTEFKEGVPFLNKAIFNFSS</sequence>
<keyword evidence="3" id="KW-1185">Reference proteome</keyword>
<accession>A0A1I6AVH1</accession>